<evidence type="ECO:0000313" key="9">
    <source>
        <dbReference type="EMBL" id="CAB4634268.1"/>
    </source>
</evidence>
<sequence>MKLNSVGNDVRIRTQTQSGTHKVQEYDAQGASAWHYFLGLAAGATLLGIWLGEKGFTSWSARGGWLMIAVAGVGVILLSRIRWVLVLLCVCAVVGGMRSHSEWNAVHSAEMGPFTGRAVLVTDPEPVGAGVRIVSEISGKRFESWLYGSKAKRAMQHVAGESLAVIGQREPTRSRYQRRLEVRHIVGRFEVSTMSDIEQGAQAFESRFMLAANRVRSALSDGAQILSGDQGALFSGLVYGDDSQQPDSMVARFRSSGLAHLTAVSGQNVAFILAVVAPVLTRLKRSPRLVVTLLILAWFAIMTRVEPSVVRAVTMAGISAIVFAAGRTSSASKILAATMLGLFVIDPFLVWSVGWWLSVGGSGGLILLSQPLKRSLESTRMAHHPWLMVWIVPSLAAQVGVLPVSVMIFGWPSAMSIPCNLLAVPVAGIVMLLGVPVALAAGFAPVSVAHVLMWPFGIGVRWVDTVAAIGERLQPPMWINLVASSILVGLSLWAMLPRHRCDNLEM</sequence>
<evidence type="ECO:0000256" key="1">
    <source>
        <dbReference type="ARBA" id="ARBA00004651"/>
    </source>
</evidence>
<reference evidence="8" key="1">
    <citation type="submission" date="2020-05" db="EMBL/GenBank/DDBJ databases">
        <authorList>
            <person name="Chiriac C."/>
            <person name="Salcher M."/>
            <person name="Ghai R."/>
            <person name="Kavagutti S V."/>
        </authorList>
    </citation>
    <scope>NUCLEOTIDE SEQUENCE</scope>
</reference>
<proteinExistence type="predicted"/>
<keyword evidence="3 6" id="KW-0812">Transmembrane</keyword>
<dbReference type="EMBL" id="CAEZUK010000013">
    <property type="protein sequence ID" value="CAB4591079.1"/>
    <property type="molecule type" value="Genomic_DNA"/>
</dbReference>
<feature type="transmembrane region" description="Helical" evidence="6">
    <location>
        <begin position="258"/>
        <end position="280"/>
    </location>
</feature>
<evidence type="ECO:0000256" key="6">
    <source>
        <dbReference type="SAM" id="Phobius"/>
    </source>
</evidence>
<gene>
    <name evidence="8" type="ORF">UFOPK1820_00153</name>
    <name evidence="9" type="ORF">UFOPK1960_00875</name>
</gene>
<dbReference type="EMBL" id="CAEZVL010000129">
    <property type="protein sequence ID" value="CAB4634268.1"/>
    <property type="molecule type" value="Genomic_DNA"/>
</dbReference>
<keyword evidence="4 6" id="KW-1133">Transmembrane helix</keyword>
<dbReference type="InterPro" id="IPR004477">
    <property type="entry name" value="ComEC_N"/>
</dbReference>
<keyword evidence="5 6" id="KW-0472">Membrane</keyword>
<name>A0A6J6FTS3_9ZZZZ</name>
<protein>
    <submittedName>
        <fullName evidence="8">Unannotated protein</fullName>
    </submittedName>
</protein>
<feature type="transmembrane region" description="Helical" evidence="6">
    <location>
        <begin position="423"/>
        <end position="444"/>
    </location>
</feature>
<accession>A0A6J6FTS3</accession>
<evidence type="ECO:0000256" key="2">
    <source>
        <dbReference type="ARBA" id="ARBA00022475"/>
    </source>
</evidence>
<evidence type="ECO:0000313" key="8">
    <source>
        <dbReference type="EMBL" id="CAB4591079.1"/>
    </source>
</evidence>
<feature type="transmembrane region" description="Helical" evidence="6">
    <location>
        <begin position="286"/>
        <end position="302"/>
    </location>
</feature>
<feature type="transmembrane region" description="Helical" evidence="6">
    <location>
        <begin position="33"/>
        <end position="52"/>
    </location>
</feature>
<dbReference type="AlphaFoldDB" id="A0A6J6FTS3"/>
<evidence type="ECO:0000259" key="7">
    <source>
        <dbReference type="Pfam" id="PF03772"/>
    </source>
</evidence>
<dbReference type="GO" id="GO:0005886">
    <property type="term" value="C:plasma membrane"/>
    <property type="evidence" value="ECO:0007669"/>
    <property type="project" value="UniProtKB-SubCell"/>
</dbReference>
<feature type="transmembrane region" description="Helical" evidence="6">
    <location>
        <begin position="309"/>
        <end position="328"/>
    </location>
</feature>
<dbReference type="PANTHER" id="PTHR30619">
    <property type="entry name" value="DNA INTERNALIZATION/COMPETENCE PROTEIN COMEC/REC2"/>
    <property type="match status" value="1"/>
</dbReference>
<evidence type="ECO:0000256" key="4">
    <source>
        <dbReference type="ARBA" id="ARBA00022989"/>
    </source>
</evidence>
<comment type="subcellular location">
    <subcellularLocation>
        <location evidence="1">Cell membrane</location>
        <topology evidence="1">Multi-pass membrane protein</topology>
    </subcellularLocation>
</comment>
<evidence type="ECO:0000256" key="5">
    <source>
        <dbReference type="ARBA" id="ARBA00023136"/>
    </source>
</evidence>
<organism evidence="8">
    <name type="scientific">freshwater metagenome</name>
    <dbReference type="NCBI Taxonomy" id="449393"/>
    <lineage>
        <taxon>unclassified sequences</taxon>
        <taxon>metagenomes</taxon>
        <taxon>ecological metagenomes</taxon>
    </lineage>
</organism>
<evidence type="ECO:0000256" key="3">
    <source>
        <dbReference type="ARBA" id="ARBA00022692"/>
    </source>
</evidence>
<dbReference type="Pfam" id="PF03772">
    <property type="entry name" value="Competence"/>
    <property type="match status" value="1"/>
</dbReference>
<dbReference type="InterPro" id="IPR052159">
    <property type="entry name" value="Competence_DNA_uptake"/>
</dbReference>
<feature type="domain" description="ComEC/Rec2-related protein" evidence="7">
    <location>
        <begin position="237"/>
        <end position="494"/>
    </location>
</feature>
<dbReference type="PANTHER" id="PTHR30619:SF7">
    <property type="entry name" value="BETA-LACTAMASE DOMAIN PROTEIN"/>
    <property type="match status" value="1"/>
</dbReference>
<feature type="transmembrane region" description="Helical" evidence="6">
    <location>
        <begin position="64"/>
        <end position="94"/>
    </location>
</feature>
<keyword evidence="2" id="KW-1003">Cell membrane</keyword>
<feature type="transmembrane region" description="Helical" evidence="6">
    <location>
        <begin position="476"/>
        <end position="496"/>
    </location>
</feature>
<feature type="transmembrane region" description="Helical" evidence="6">
    <location>
        <begin position="389"/>
        <end position="411"/>
    </location>
</feature>
<dbReference type="NCBIfam" id="TIGR00360">
    <property type="entry name" value="ComEC_N-term"/>
    <property type="match status" value="1"/>
</dbReference>